<feature type="signal peptide" evidence="2">
    <location>
        <begin position="1"/>
        <end position="19"/>
    </location>
</feature>
<dbReference type="GO" id="GO:0045505">
    <property type="term" value="F:dynein intermediate chain binding"/>
    <property type="evidence" value="ECO:0007669"/>
    <property type="project" value="InterPro"/>
</dbReference>
<dbReference type="InterPro" id="IPR024317">
    <property type="entry name" value="Dynein_heavy_chain_D4_dom"/>
</dbReference>
<evidence type="ECO:0000256" key="2">
    <source>
        <dbReference type="SAM" id="SignalP"/>
    </source>
</evidence>
<evidence type="ECO:0000259" key="5">
    <source>
        <dbReference type="Pfam" id="PF12781"/>
    </source>
</evidence>
<dbReference type="SUPFAM" id="SSF52540">
    <property type="entry name" value="P-loop containing nucleoside triphosphate hydrolases"/>
    <property type="match status" value="1"/>
</dbReference>
<organism evidence="9 10">
    <name type="scientific">Hydnum rufescens UP504</name>
    <dbReference type="NCBI Taxonomy" id="1448309"/>
    <lineage>
        <taxon>Eukaryota</taxon>
        <taxon>Fungi</taxon>
        <taxon>Dikarya</taxon>
        <taxon>Basidiomycota</taxon>
        <taxon>Agaricomycotina</taxon>
        <taxon>Agaricomycetes</taxon>
        <taxon>Cantharellales</taxon>
        <taxon>Hydnaceae</taxon>
        <taxon>Hydnum</taxon>
    </lineage>
</organism>
<dbReference type="InterPro" id="IPR042219">
    <property type="entry name" value="AAA_lid_11_sf"/>
</dbReference>
<dbReference type="Pfam" id="PF12781">
    <property type="entry name" value="AAA_9"/>
    <property type="match status" value="2"/>
</dbReference>
<dbReference type="Proteomes" id="UP000886523">
    <property type="component" value="Unassembled WGS sequence"/>
</dbReference>
<evidence type="ECO:0000259" key="7">
    <source>
        <dbReference type="Pfam" id="PF18199"/>
    </source>
</evidence>
<dbReference type="Gene3D" id="3.10.490.20">
    <property type="match status" value="1"/>
</dbReference>
<dbReference type="PANTHER" id="PTHR45703">
    <property type="entry name" value="DYNEIN HEAVY CHAIN"/>
    <property type="match status" value="1"/>
</dbReference>
<comment type="caution">
    <text evidence="9">The sequence shown here is derived from an EMBL/GenBank/DDBJ whole genome shotgun (WGS) entry which is preliminary data.</text>
</comment>
<evidence type="ECO:0000313" key="10">
    <source>
        <dbReference type="Proteomes" id="UP000886523"/>
    </source>
</evidence>
<evidence type="ECO:0000313" key="9">
    <source>
        <dbReference type="EMBL" id="KAF9514829.1"/>
    </source>
</evidence>
<keyword evidence="1" id="KW-0175">Coiled coil</keyword>
<feature type="domain" description="Dynein heavy chain C-terminal" evidence="7">
    <location>
        <begin position="1630"/>
        <end position="1697"/>
    </location>
</feature>
<dbReference type="Pfam" id="PF12777">
    <property type="entry name" value="MT"/>
    <property type="match status" value="1"/>
</dbReference>
<dbReference type="FunFam" id="1.10.8.1220:FF:000007">
    <property type="entry name" value="Cytoplasmic dynein heavy chain 2"/>
    <property type="match status" value="1"/>
</dbReference>
<dbReference type="InterPro" id="IPR041228">
    <property type="entry name" value="Dynein_C"/>
</dbReference>
<dbReference type="Pfam" id="PF22597">
    <property type="entry name" value="DYN_lid"/>
    <property type="match status" value="1"/>
</dbReference>
<dbReference type="EMBL" id="MU128956">
    <property type="protein sequence ID" value="KAF9514829.1"/>
    <property type="molecule type" value="Genomic_DNA"/>
</dbReference>
<dbReference type="InterPro" id="IPR027417">
    <property type="entry name" value="P-loop_NTPase"/>
</dbReference>
<feature type="domain" description="Dynein heavy chain ATP-binding dynein motor region" evidence="5">
    <location>
        <begin position="902"/>
        <end position="986"/>
    </location>
</feature>
<feature type="coiled-coil region" evidence="1">
    <location>
        <begin position="674"/>
        <end position="722"/>
    </location>
</feature>
<dbReference type="InterPro" id="IPR026983">
    <property type="entry name" value="DHC"/>
</dbReference>
<keyword evidence="2" id="KW-0732">Signal</keyword>
<dbReference type="Gene3D" id="6.10.140.1060">
    <property type="match status" value="1"/>
</dbReference>
<dbReference type="GO" id="GO:0030286">
    <property type="term" value="C:dynein complex"/>
    <property type="evidence" value="ECO:0007669"/>
    <property type="project" value="InterPro"/>
</dbReference>
<keyword evidence="10" id="KW-1185">Reference proteome</keyword>
<dbReference type="Gene3D" id="3.40.50.300">
    <property type="entry name" value="P-loop containing nucleotide triphosphate hydrolases"/>
    <property type="match status" value="2"/>
</dbReference>
<evidence type="ECO:0000259" key="8">
    <source>
        <dbReference type="Pfam" id="PF22597"/>
    </source>
</evidence>
<sequence length="1706" mass="193474">MAGTVSCAIGAMLCSVCVMVSVPVRVFPAWRPQQIYGTCSRAVLRVVPNLKAYATPLTEAMVSFYLASQKRFTTDLQAHYVYSPRELTRRVRGIYEAIEPLETLSLEDLVRVWAHGALRLFQDRPVTGEERHWTDRSIDAYALEHFPTINIEEAVSRPILFSNWTSRNYVPVEREQLREFTKVRLRVFHEELDVQLVLFNDVLDHVSRIDRVFRQIQGHLLLIGTTLSWFVAWMNGLSVFQIKVSNKYTGDDFDEDLRTVLRRTGCKGEKICFIMDESNVLDSGFLERMNTLLANAEVPGLFEGDEYAFLLTACKEGSQRDGLMLDSPEELYKWFTQQMARNLHVVFTMNPPENGLASRAATSPALFNRCVLDWFGDWPDQAFYQVGMEFAKTLDLDLASYKPPEAFLSPTATSPYCQRTELPFRRQGRYNYVTPRHYLDFIYHYVKLFNEKRDELEEQHLHGGLDKLRDTVTQVEELGRSLAAGRNQLEAKDAEANEKLKRMVSEQQEAEQKKAASIEIQAALVEQDKTSTSGIKKVHLSEVRSMANPPEAVKAAMESVGTILGYKIESWKIVQGILRRDDFISSIVNFDTTRQMTKSIRDLMIREYLSRPTFNFEVVNRASKACGPLVKWVIAQVRFSEILDKVEPPRNEVQSLEAQAENTKKQAATIITIVRDLEASIARYKGEYALLIRETQAIKLEMERVESKVERSMTLLNSLSSERARWEASSRTFETEMSTIVGDVLLSAAFLAYAGFFDQHYRDLISQEWSGHLAAAAIKFKTDLSLPEYLSTADDRLSWQSKSLPADNLYTENAIMLKKFNRYPLIIDPTGQATTFLLNEYKDRKITVTSFLDEAFLKVLESALRFGNPILIQDVERLDPILNAVLNKEIRRTGGRVLIRLVTFVNFTMTRSSLQSQSLDQVLKVERPDTDKKRADLTKVQGEFRLRLRFLEKSLLQALNDSTGNILDDDKVIDTLETLKQEAAEITRKVEETDLIMGEVDRVTAEYLPLAQACSSVFFVLEQLNIVNHFYQFSLRFFLDIFDYVLHHNPNLKTVSDYQQRLKILLNDLFITVYKRTSRALLHRDHIMLAVLLAQIKLRGVDDDIIADDLEFLLESGDVSITGTGTVSPDGQGAKFLSVEQQERLEQYARNPVFKAVKMHMVQSEQQWITLLQAVRALRTVLLMKCFRPDRLLQATAIFASIVFETDMTAESEYELGSIVSDEVYASTPLCLVSVTGYDASYRVENLIKITGTRLNPNNAFRLFVTMEANPVIPVNILRQSRVIMNEPPLGIKANLLDSLRGISSSRLTQGPTEKIRLYFILAWFHAVVQERLRYAPLGWSQSYDFNDSDLAAAFGTIDIWLLSVAKGRANVDPAIIPWDAIRTLVKQSVYGGRVDSDFDQRILDSFVNELFTPEAYSLGLDLVPRTKAGDSILVVPEGTKMEDFLRWVGRLPDREPPSWLSLPSAERVIAVSQANALLGNIRKTDMCSGGSRAAYVVRLKLAALEPPEHMSVFLMKLQRMRMLADNEDDTPSSGLTNKGSPSQQLAWMKSLLQHSKEWMALLPSTLSTPGARAVDSQDPLLHLFAHETSVGRKLLPQIGKDLADVIKVCEGGLKQMNHMRSLMSHLTKEVWLGGLFFPEAYVTATRQTVAQQNAWSLETLMLKLDLGESGDSLGFIVKGLVLDGALWNDGKLWLTSDESVRVVQS</sequence>
<name>A0A9P6AZS8_9AGAM</name>
<evidence type="ECO:0008006" key="11">
    <source>
        <dbReference type="Google" id="ProtNLM"/>
    </source>
</evidence>
<feature type="domain" description="Dynein heavy chain AAA lid" evidence="6">
    <location>
        <begin position="1317"/>
        <end position="1465"/>
    </location>
</feature>
<evidence type="ECO:0000259" key="4">
    <source>
        <dbReference type="Pfam" id="PF12780"/>
    </source>
</evidence>
<dbReference type="PANTHER" id="PTHR45703:SF36">
    <property type="entry name" value="DYNEIN HEAVY CHAIN, CYTOPLASMIC"/>
    <property type="match status" value="1"/>
</dbReference>
<dbReference type="InterPro" id="IPR043160">
    <property type="entry name" value="Dynein_C_barrel"/>
</dbReference>
<dbReference type="Pfam" id="PF12780">
    <property type="entry name" value="AAA_8"/>
    <property type="match status" value="1"/>
</dbReference>
<accession>A0A9P6AZS8</accession>
<dbReference type="Pfam" id="PF18198">
    <property type="entry name" value="AAA_lid_11"/>
    <property type="match status" value="1"/>
</dbReference>
<dbReference type="InterPro" id="IPR041658">
    <property type="entry name" value="AAA_lid_11"/>
</dbReference>
<dbReference type="GO" id="GO:0051959">
    <property type="term" value="F:dynein light intermediate chain binding"/>
    <property type="evidence" value="ECO:0007669"/>
    <property type="project" value="InterPro"/>
</dbReference>
<reference evidence="9" key="1">
    <citation type="journal article" date="2020" name="Nat. Commun.">
        <title>Large-scale genome sequencing of mycorrhizal fungi provides insights into the early evolution of symbiotic traits.</title>
        <authorList>
            <person name="Miyauchi S."/>
            <person name="Kiss E."/>
            <person name="Kuo A."/>
            <person name="Drula E."/>
            <person name="Kohler A."/>
            <person name="Sanchez-Garcia M."/>
            <person name="Morin E."/>
            <person name="Andreopoulos B."/>
            <person name="Barry K.W."/>
            <person name="Bonito G."/>
            <person name="Buee M."/>
            <person name="Carver A."/>
            <person name="Chen C."/>
            <person name="Cichocki N."/>
            <person name="Clum A."/>
            <person name="Culley D."/>
            <person name="Crous P.W."/>
            <person name="Fauchery L."/>
            <person name="Girlanda M."/>
            <person name="Hayes R.D."/>
            <person name="Keri Z."/>
            <person name="LaButti K."/>
            <person name="Lipzen A."/>
            <person name="Lombard V."/>
            <person name="Magnuson J."/>
            <person name="Maillard F."/>
            <person name="Murat C."/>
            <person name="Nolan M."/>
            <person name="Ohm R.A."/>
            <person name="Pangilinan J."/>
            <person name="Pereira M.F."/>
            <person name="Perotto S."/>
            <person name="Peter M."/>
            <person name="Pfister S."/>
            <person name="Riley R."/>
            <person name="Sitrit Y."/>
            <person name="Stielow J.B."/>
            <person name="Szollosi G."/>
            <person name="Zifcakova L."/>
            <person name="Stursova M."/>
            <person name="Spatafora J.W."/>
            <person name="Tedersoo L."/>
            <person name="Vaario L.M."/>
            <person name="Yamada A."/>
            <person name="Yan M."/>
            <person name="Wang P."/>
            <person name="Xu J."/>
            <person name="Bruns T."/>
            <person name="Baldrian P."/>
            <person name="Vilgalys R."/>
            <person name="Dunand C."/>
            <person name="Henrissat B."/>
            <person name="Grigoriev I.V."/>
            <person name="Hibbett D."/>
            <person name="Nagy L.G."/>
            <person name="Martin F.M."/>
        </authorList>
    </citation>
    <scope>NUCLEOTIDE SEQUENCE</scope>
    <source>
        <strain evidence="9">UP504</strain>
    </source>
</reference>
<dbReference type="Pfam" id="PF18199">
    <property type="entry name" value="Dynein_C"/>
    <property type="match status" value="1"/>
</dbReference>
<feature type="coiled-coil region" evidence="1">
    <location>
        <begin position="486"/>
        <end position="513"/>
    </location>
</feature>
<feature type="domain" description="Dynein heavy chain coiled coil stalk" evidence="3">
    <location>
        <begin position="504"/>
        <end position="770"/>
    </location>
</feature>
<dbReference type="OrthoDB" id="447173at2759"/>
<dbReference type="Gene3D" id="1.20.1270.280">
    <property type="match status" value="1"/>
</dbReference>
<feature type="chain" id="PRO_5040344282" description="Dynein heavy chain" evidence="2">
    <location>
        <begin position="20"/>
        <end position="1706"/>
    </location>
</feature>
<proteinExistence type="predicted"/>
<protein>
    <recommendedName>
        <fullName evidence="11">Dynein heavy chain</fullName>
    </recommendedName>
</protein>
<evidence type="ECO:0000259" key="6">
    <source>
        <dbReference type="Pfam" id="PF18198"/>
    </source>
</evidence>
<dbReference type="Gene3D" id="1.20.920.30">
    <property type="match status" value="1"/>
</dbReference>
<dbReference type="FunFam" id="1.10.8.720:FF:000003">
    <property type="entry name" value="Cytoplasmic dynein heavy chain 2"/>
    <property type="match status" value="1"/>
</dbReference>
<dbReference type="InterPro" id="IPR054354">
    <property type="entry name" value="DYNC2H1-like_lid"/>
</dbReference>
<feature type="domain" description="Dynein heavy chain ATP-binding dynein motor region" evidence="5">
    <location>
        <begin position="798"/>
        <end position="901"/>
    </location>
</feature>
<evidence type="ECO:0000259" key="3">
    <source>
        <dbReference type="Pfam" id="PF12777"/>
    </source>
</evidence>
<dbReference type="InterPro" id="IPR024743">
    <property type="entry name" value="Dynein_HC_stalk"/>
</dbReference>
<feature type="domain" description="Dynein heavy chain AAA module D4" evidence="4">
    <location>
        <begin position="195"/>
        <end position="448"/>
    </location>
</feature>
<dbReference type="Gene3D" id="1.20.920.20">
    <property type="match status" value="3"/>
</dbReference>
<feature type="domain" description="Dynein 2 heavy chain 1 cytoplasmic ATPase lid" evidence="8">
    <location>
        <begin position="41"/>
        <end position="131"/>
    </location>
</feature>
<gene>
    <name evidence="9" type="ORF">BS47DRAFT_1361397</name>
</gene>
<dbReference type="GO" id="GO:0007018">
    <property type="term" value="P:microtubule-based movement"/>
    <property type="evidence" value="ECO:0007669"/>
    <property type="project" value="InterPro"/>
</dbReference>
<dbReference type="Gene3D" id="1.10.8.720">
    <property type="entry name" value="Region D6 of dynein motor"/>
    <property type="match status" value="1"/>
</dbReference>
<dbReference type="InterPro" id="IPR035706">
    <property type="entry name" value="AAA_9"/>
</dbReference>
<dbReference type="Gene3D" id="1.10.8.1220">
    <property type="match status" value="1"/>
</dbReference>
<evidence type="ECO:0000256" key="1">
    <source>
        <dbReference type="SAM" id="Coils"/>
    </source>
</evidence>